<keyword evidence="3" id="KW-1185">Reference proteome</keyword>
<evidence type="ECO:0000313" key="2">
    <source>
        <dbReference type="EMBL" id="PKR90486.1"/>
    </source>
</evidence>
<dbReference type="OrthoDB" id="8244198at2"/>
<protein>
    <submittedName>
        <fullName evidence="2">DUF1127 domain-containing protein</fullName>
    </submittedName>
</protein>
<evidence type="ECO:0000259" key="1">
    <source>
        <dbReference type="Pfam" id="PF06568"/>
    </source>
</evidence>
<accession>A0A1I4QQS2</accession>
<organism evidence="2 3">
    <name type="scientific">Pleomorphomonas diazotrophica</name>
    <dbReference type="NCBI Taxonomy" id="1166257"/>
    <lineage>
        <taxon>Bacteria</taxon>
        <taxon>Pseudomonadati</taxon>
        <taxon>Pseudomonadota</taxon>
        <taxon>Alphaproteobacteria</taxon>
        <taxon>Hyphomicrobiales</taxon>
        <taxon>Pleomorphomonadaceae</taxon>
        <taxon>Pleomorphomonas</taxon>
    </lineage>
</organism>
<gene>
    <name evidence="2" type="ORF">CXZ10_03695</name>
</gene>
<proteinExistence type="predicted"/>
<dbReference type="AlphaFoldDB" id="A0A1I4QQS2"/>
<dbReference type="EMBL" id="PJNW01000002">
    <property type="protein sequence ID" value="PKR90486.1"/>
    <property type="molecule type" value="Genomic_DNA"/>
</dbReference>
<reference evidence="2 3" key="1">
    <citation type="submission" date="2017-12" db="EMBL/GenBank/DDBJ databases">
        <title>Anaerobic carbon monoxide metabolism by Pleomorphomonas carboxyditropha sp. nov., a new mesophilic hydrogenogenic carboxidotroph.</title>
        <authorList>
            <person name="Esquivel-Elizondo S."/>
            <person name="Krajmalnik-Brown R."/>
        </authorList>
    </citation>
    <scope>NUCLEOTIDE SEQUENCE [LARGE SCALE GENOMIC DNA]</scope>
    <source>
        <strain evidence="2 3">R5-392</strain>
    </source>
</reference>
<comment type="caution">
    <text evidence="2">The sequence shown here is derived from an EMBL/GenBank/DDBJ whole genome shotgun (WGS) entry which is preliminary data.</text>
</comment>
<evidence type="ECO:0000313" key="3">
    <source>
        <dbReference type="Proteomes" id="UP000233491"/>
    </source>
</evidence>
<dbReference type="Pfam" id="PF06568">
    <property type="entry name" value="YjiS-like"/>
    <property type="match status" value="1"/>
</dbReference>
<dbReference type="Proteomes" id="UP000233491">
    <property type="component" value="Unassembled WGS sequence"/>
</dbReference>
<feature type="domain" description="YjiS-like" evidence="1">
    <location>
        <begin position="6"/>
        <end position="40"/>
    </location>
</feature>
<sequence length="49" mass="5673">MLDTVVNKLRSYRKYQETYRELSRLSARELADLGISRGEISNVARKATL</sequence>
<dbReference type="RefSeq" id="WP_101287579.1">
    <property type="nucleotide sequence ID" value="NZ_FOUQ01000001.1"/>
</dbReference>
<dbReference type="InterPro" id="IPR009506">
    <property type="entry name" value="YjiS-like"/>
</dbReference>
<name>A0A1I4QQS2_9HYPH</name>